<dbReference type="AlphaFoldDB" id="T1BYR3"/>
<name>T1BYR3_9ZZZZ</name>
<evidence type="ECO:0000259" key="1">
    <source>
        <dbReference type="Pfam" id="PF07669"/>
    </source>
</evidence>
<sequence>MMQEIVSTIIEVDAIAGWKSDPYEYKKEVHRNLFGFDIEPEAVEIARLRLWLSMIIDQTVPVPLPNLDFKIVDIPDSLQLQSFQKTLTPEIEEERDLLGKLIEQYSNEHDHENKVTLKQRIGFHNDSNLKKIRTYNPNVIESYMVNAADI</sequence>
<dbReference type="Gene3D" id="3.40.50.150">
    <property type="entry name" value="Vaccinia Virus protein VP39"/>
    <property type="match status" value="1"/>
</dbReference>
<reference evidence="2" key="2">
    <citation type="journal article" date="2014" name="ISME J.">
        <title>Microbial stratification in low pH oxic and suboxic macroscopic growths along an acid mine drainage.</title>
        <authorList>
            <person name="Mendez-Garcia C."/>
            <person name="Mesa V."/>
            <person name="Sprenger R.R."/>
            <person name="Richter M."/>
            <person name="Diez M.S."/>
            <person name="Solano J."/>
            <person name="Bargiela R."/>
            <person name="Golyshina O.V."/>
            <person name="Manteca A."/>
            <person name="Ramos J.L."/>
            <person name="Gallego J.R."/>
            <person name="Llorente I."/>
            <person name="Martins Dos Santos V.A."/>
            <person name="Jensen O.N."/>
            <person name="Pelaez A.I."/>
            <person name="Sanchez J."/>
            <person name="Ferrer M."/>
        </authorList>
    </citation>
    <scope>NUCLEOTIDE SEQUENCE</scope>
</reference>
<protein>
    <submittedName>
        <fullName evidence="2">Modification methylase</fullName>
    </submittedName>
</protein>
<dbReference type="GO" id="GO:0006304">
    <property type="term" value="P:DNA modification"/>
    <property type="evidence" value="ECO:0007669"/>
    <property type="project" value="InterPro"/>
</dbReference>
<gene>
    <name evidence="2" type="ORF">B1B_02430</name>
</gene>
<dbReference type="InterPro" id="IPR011639">
    <property type="entry name" value="MethylTrfase_TaqI-like_dom"/>
</dbReference>
<comment type="caution">
    <text evidence="2">The sequence shown here is derived from an EMBL/GenBank/DDBJ whole genome shotgun (WGS) entry which is preliminary data.</text>
</comment>
<dbReference type="EMBL" id="AUZY01001437">
    <property type="protein sequence ID" value="EQD74867.1"/>
    <property type="molecule type" value="Genomic_DNA"/>
</dbReference>
<proteinExistence type="predicted"/>
<organism evidence="2">
    <name type="scientific">mine drainage metagenome</name>
    <dbReference type="NCBI Taxonomy" id="410659"/>
    <lineage>
        <taxon>unclassified sequences</taxon>
        <taxon>metagenomes</taxon>
        <taxon>ecological metagenomes</taxon>
    </lineage>
</organism>
<dbReference type="InterPro" id="IPR029063">
    <property type="entry name" value="SAM-dependent_MTases_sf"/>
</dbReference>
<keyword evidence="2" id="KW-0489">Methyltransferase</keyword>
<evidence type="ECO:0000313" key="2">
    <source>
        <dbReference type="EMBL" id="EQD74867.1"/>
    </source>
</evidence>
<keyword evidence="2" id="KW-0808">Transferase</keyword>
<dbReference type="GO" id="GO:0032259">
    <property type="term" value="P:methylation"/>
    <property type="evidence" value="ECO:0007669"/>
    <property type="project" value="UniProtKB-KW"/>
</dbReference>
<feature type="domain" description="Type II methyltransferase M.TaqI-like" evidence="1">
    <location>
        <begin position="32"/>
        <end position="112"/>
    </location>
</feature>
<dbReference type="Pfam" id="PF07669">
    <property type="entry name" value="Eco57I"/>
    <property type="match status" value="1"/>
</dbReference>
<reference evidence="2" key="1">
    <citation type="submission" date="2013-08" db="EMBL/GenBank/DDBJ databases">
        <authorList>
            <person name="Mendez C."/>
            <person name="Richter M."/>
            <person name="Ferrer M."/>
            <person name="Sanchez J."/>
        </authorList>
    </citation>
    <scope>NUCLEOTIDE SEQUENCE</scope>
</reference>
<dbReference type="GO" id="GO:0008168">
    <property type="term" value="F:methyltransferase activity"/>
    <property type="evidence" value="ECO:0007669"/>
    <property type="project" value="UniProtKB-KW"/>
</dbReference>
<feature type="non-terminal residue" evidence="2">
    <location>
        <position position="150"/>
    </location>
</feature>
<accession>T1BYR3</accession>
<dbReference type="SUPFAM" id="SSF53335">
    <property type="entry name" value="S-adenosyl-L-methionine-dependent methyltransferases"/>
    <property type="match status" value="1"/>
</dbReference>